<proteinExistence type="predicted"/>
<sequence>MSKNASIHTNAPIADGQQSNTQARSYPSFIIAPQYPIKYPFSKEELQELRNHSPDMEKYLLHNQFNDYIVPLFAKWERAYPVDPGDELFPEEAIDMSKLWRKVHVFFCSHNHDELTLIQNILQMFCMALSQEWAREP</sequence>
<organism evidence="2 3">
    <name type="scientific">Armillaria luteobubalina</name>
    <dbReference type="NCBI Taxonomy" id="153913"/>
    <lineage>
        <taxon>Eukaryota</taxon>
        <taxon>Fungi</taxon>
        <taxon>Dikarya</taxon>
        <taxon>Basidiomycota</taxon>
        <taxon>Agaricomycotina</taxon>
        <taxon>Agaricomycetes</taxon>
        <taxon>Agaricomycetidae</taxon>
        <taxon>Agaricales</taxon>
        <taxon>Marasmiineae</taxon>
        <taxon>Physalacriaceae</taxon>
        <taxon>Armillaria</taxon>
    </lineage>
</organism>
<gene>
    <name evidence="2" type="ORF">EDD18DRAFT_1102678</name>
</gene>
<reference evidence="2" key="1">
    <citation type="submission" date="2023-06" db="EMBL/GenBank/DDBJ databases">
        <authorList>
            <consortium name="Lawrence Berkeley National Laboratory"/>
            <person name="Ahrendt S."/>
            <person name="Sahu N."/>
            <person name="Indic B."/>
            <person name="Wong-Bajracharya J."/>
            <person name="Merenyi Z."/>
            <person name="Ke H.-M."/>
            <person name="Monk M."/>
            <person name="Kocsube S."/>
            <person name="Drula E."/>
            <person name="Lipzen A."/>
            <person name="Balint B."/>
            <person name="Henrissat B."/>
            <person name="Andreopoulos B."/>
            <person name="Martin F.M."/>
            <person name="Harder C.B."/>
            <person name="Rigling D."/>
            <person name="Ford K.L."/>
            <person name="Foster G.D."/>
            <person name="Pangilinan J."/>
            <person name="Papanicolaou A."/>
            <person name="Barry K."/>
            <person name="LaButti K."/>
            <person name="Viragh M."/>
            <person name="Koriabine M."/>
            <person name="Yan M."/>
            <person name="Riley R."/>
            <person name="Champramary S."/>
            <person name="Plett K.L."/>
            <person name="Tsai I.J."/>
            <person name="Slot J."/>
            <person name="Sipos G."/>
            <person name="Plett J."/>
            <person name="Nagy L.G."/>
            <person name="Grigoriev I.V."/>
        </authorList>
    </citation>
    <scope>NUCLEOTIDE SEQUENCE</scope>
    <source>
        <strain evidence="2">HWK02</strain>
    </source>
</reference>
<accession>A0AA39QAI0</accession>
<evidence type="ECO:0000313" key="2">
    <source>
        <dbReference type="EMBL" id="KAK0499307.1"/>
    </source>
</evidence>
<dbReference type="AlphaFoldDB" id="A0AA39QAI0"/>
<feature type="region of interest" description="Disordered" evidence="1">
    <location>
        <begin position="1"/>
        <end position="20"/>
    </location>
</feature>
<evidence type="ECO:0000313" key="3">
    <source>
        <dbReference type="Proteomes" id="UP001175228"/>
    </source>
</evidence>
<protein>
    <submittedName>
        <fullName evidence="2">Uncharacterized protein</fullName>
    </submittedName>
</protein>
<dbReference type="EMBL" id="JAUEPU010000009">
    <property type="protein sequence ID" value="KAK0499307.1"/>
    <property type="molecule type" value="Genomic_DNA"/>
</dbReference>
<dbReference type="Proteomes" id="UP001175228">
    <property type="component" value="Unassembled WGS sequence"/>
</dbReference>
<evidence type="ECO:0000256" key="1">
    <source>
        <dbReference type="SAM" id="MobiDB-lite"/>
    </source>
</evidence>
<keyword evidence="3" id="KW-1185">Reference proteome</keyword>
<name>A0AA39QAI0_9AGAR</name>
<comment type="caution">
    <text evidence="2">The sequence shown here is derived from an EMBL/GenBank/DDBJ whole genome shotgun (WGS) entry which is preliminary data.</text>
</comment>